<gene>
    <name evidence="1" type="ORF">BJY01DRAFT_47169</name>
</gene>
<name>A0ABR4JDL1_9EURO</name>
<sequence>MGSGRLLGLAWHLHRSGSSSLSCFFGFPSSCCQLLSYPLLSTFLTPFSLLFDYIFSHFHFLSFSTSYLSVPLHTTFYISCPVGVPHAFSKFKYLALATTVALLVTPWPVPHSVLDLRACTIPTELKFLTLCWKKCRGIPLQDHQLGPPWNIPMRRRHDPHKEVSLLVQTVTYPIRYNLA</sequence>
<evidence type="ECO:0000313" key="1">
    <source>
        <dbReference type="EMBL" id="KAL2837177.1"/>
    </source>
</evidence>
<protein>
    <submittedName>
        <fullName evidence="1">Uncharacterized protein</fullName>
    </submittedName>
</protein>
<dbReference type="EMBL" id="JBFXLU010000165">
    <property type="protein sequence ID" value="KAL2837177.1"/>
    <property type="molecule type" value="Genomic_DNA"/>
</dbReference>
<reference evidence="1 2" key="1">
    <citation type="submission" date="2024-07" db="EMBL/GenBank/DDBJ databases">
        <title>Section-level genome sequencing and comparative genomics of Aspergillus sections Usti and Cavernicolus.</title>
        <authorList>
            <consortium name="Lawrence Berkeley National Laboratory"/>
            <person name="Nybo J.L."/>
            <person name="Vesth T.C."/>
            <person name="Theobald S."/>
            <person name="Frisvad J.C."/>
            <person name="Larsen T.O."/>
            <person name="Kjaerboelling I."/>
            <person name="Rothschild-Mancinelli K."/>
            <person name="Lyhne E.K."/>
            <person name="Kogle M.E."/>
            <person name="Barry K."/>
            <person name="Clum A."/>
            <person name="Na H."/>
            <person name="Ledsgaard L."/>
            <person name="Lin J."/>
            <person name="Lipzen A."/>
            <person name="Kuo A."/>
            <person name="Riley R."/>
            <person name="Mondo S."/>
            <person name="Labutti K."/>
            <person name="Haridas S."/>
            <person name="Pangalinan J."/>
            <person name="Salamov A.A."/>
            <person name="Simmons B.A."/>
            <person name="Magnuson J.K."/>
            <person name="Chen J."/>
            <person name="Drula E."/>
            <person name="Henrissat B."/>
            <person name="Wiebenga A."/>
            <person name="Lubbers R.J."/>
            <person name="Gomes A.C."/>
            <person name="Makela M.R."/>
            <person name="Stajich J."/>
            <person name="Grigoriev I.V."/>
            <person name="Mortensen U.H."/>
            <person name="De Vries R.P."/>
            <person name="Baker S.E."/>
            <person name="Andersen M.R."/>
        </authorList>
    </citation>
    <scope>NUCLEOTIDE SEQUENCE [LARGE SCALE GENOMIC DNA]</scope>
    <source>
        <strain evidence="1 2">CBS 123904</strain>
    </source>
</reference>
<proteinExistence type="predicted"/>
<organism evidence="1 2">
    <name type="scientific">Aspergillus pseudoustus</name>
    <dbReference type="NCBI Taxonomy" id="1810923"/>
    <lineage>
        <taxon>Eukaryota</taxon>
        <taxon>Fungi</taxon>
        <taxon>Dikarya</taxon>
        <taxon>Ascomycota</taxon>
        <taxon>Pezizomycotina</taxon>
        <taxon>Eurotiomycetes</taxon>
        <taxon>Eurotiomycetidae</taxon>
        <taxon>Eurotiales</taxon>
        <taxon>Aspergillaceae</taxon>
        <taxon>Aspergillus</taxon>
        <taxon>Aspergillus subgen. Nidulantes</taxon>
    </lineage>
</organism>
<evidence type="ECO:0000313" key="2">
    <source>
        <dbReference type="Proteomes" id="UP001610446"/>
    </source>
</evidence>
<accession>A0ABR4JDL1</accession>
<keyword evidence="2" id="KW-1185">Reference proteome</keyword>
<comment type="caution">
    <text evidence="1">The sequence shown here is derived from an EMBL/GenBank/DDBJ whole genome shotgun (WGS) entry which is preliminary data.</text>
</comment>
<dbReference type="Proteomes" id="UP001610446">
    <property type="component" value="Unassembled WGS sequence"/>
</dbReference>